<sequence>MKEELRRSRFSSSGQWKRVVWMGMYKATKNNSRFKSHFKRFFRASLKHKEVLRRVKEEYLSNLLVRQLTVEEKVKEFPYDTNRHSIAGEVLKPKIKFRFKTLHRRLSNLEMEVMGVQRPIKDAAKPTIILHTLDSDQKNTLITAIRV</sequence>
<gene>
    <name evidence="1" type="ORF">Cvel_21470</name>
</gene>
<accession>A0A0G4GDZ5</accession>
<dbReference type="AlphaFoldDB" id="A0A0G4GDZ5"/>
<dbReference type="VEuPathDB" id="CryptoDB:Cvel_21470"/>
<organism evidence="1">
    <name type="scientific">Chromera velia CCMP2878</name>
    <dbReference type="NCBI Taxonomy" id="1169474"/>
    <lineage>
        <taxon>Eukaryota</taxon>
        <taxon>Sar</taxon>
        <taxon>Alveolata</taxon>
        <taxon>Colpodellida</taxon>
        <taxon>Chromeraceae</taxon>
        <taxon>Chromera</taxon>
    </lineage>
</organism>
<dbReference type="EMBL" id="CDMZ01001122">
    <property type="protein sequence ID" value="CEM27623.1"/>
    <property type="molecule type" value="Genomic_DNA"/>
</dbReference>
<evidence type="ECO:0000313" key="1">
    <source>
        <dbReference type="EMBL" id="CEM27623.1"/>
    </source>
</evidence>
<reference evidence="1" key="1">
    <citation type="submission" date="2014-11" db="EMBL/GenBank/DDBJ databases">
        <authorList>
            <person name="Otto D Thomas"/>
            <person name="Naeem Raeece"/>
        </authorList>
    </citation>
    <scope>NUCLEOTIDE SEQUENCE</scope>
</reference>
<dbReference type="PhylomeDB" id="A0A0G4GDZ5"/>
<protein>
    <submittedName>
        <fullName evidence="1">Uncharacterized protein</fullName>
    </submittedName>
</protein>
<name>A0A0G4GDZ5_9ALVE</name>
<proteinExistence type="predicted"/>